<sequence length="505" mass="56493">MLTGGSGLQDPTINPKGPFPLGPFPRHIWIHHNTPQDSLDKACHEIWKRVQGLSEELQPRSTSPVLQPTCHPLLSSEPLRGEGSNFLKESLEQNCVKDEISLLVEQEYLSLTQESISETETQDLEGSKETASTLNQTSSNNSLFLVSDRDQLLDETEAVESMYRAMMGSKEREMKLRSLCDAQLSTKSTIAGILRPSKCTFKNARGVDNGNPVVSNKETSKSLVPCPLKRTEAAKAPDNQMVVEETRLTKDYLQSNMFNSPTHKESAVVPPPSTTAESRTTGPKKQLPVFAKICSKTDPDSVPEGLQNTVTTAASDKNNLKYNGNVFTPRFATTSTTASLNQPVWLSLNYPPPPIYPNHSNFPQFQGLYPQRARIPYQQTLHPPLGCYSRQVTPYNPQQIFRSPYTPLLNYIPLVQPGYSYQQRNPSKPSSSVRDPPAMAGDGPQYHFSHSYGYVHIDVWSSSHSTSWEGLNCLGYCTEDEAIHSRAWEREFITWFHMFGFDGFT</sequence>
<organism evidence="2 3">
    <name type="scientific">Mauremys mutica</name>
    <name type="common">yellowpond turtle</name>
    <dbReference type="NCBI Taxonomy" id="74926"/>
    <lineage>
        <taxon>Eukaryota</taxon>
        <taxon>Metazoa</taxon>
        <taxon>Chordata</taxon>
        <taxon>Craniata</taxon>
        <taxon>Vertebrata</taxon>
        <taxon>Euteleostomi</taxon>
        <taxon>Archelosauria</taxon>
        <taxon>Testudinata</taxon>
        <taxon>Testudines</taxon>
        <taxon>Cryptodira</taxon>
        <taxon>Durocryptodira</taxon>
        <taxon>Testudinoidea</taxon>
        <taxon>Geoemydidae</taxon>
        <taxon>Geoemydinae</taxon>
        <taxon>Mauremys</taxon>
    </lineage>
</organism>
<accession>A0A9D4AT36</accession>
<dbReference type="InterPro" id="IPR031496">
    <property type="entry name" value="DUF4688"/>
</dbReference>
<dbReference type="AlphaFoldDB" id="A0A9D4AT36"/>
<evidence type="ECO:0000313" key="2">
    <source>
        <dbReference type="EMBL" id="KAH1175212.1"/>
    </source>
</evidence>
<protein>
    <submittedName>
        <fullName evidence="2">Uncharacterized protein</fullName>
    </submittedName>
</protein>
<dbReference type="EMBL" id="JAHDVG010000478">
    <property type="protein sequence ID" value="KAH1175212.1"/>
    <property type="molecule type" value="Genomic_DNA"/>
</dbReference>
<name>A0A9D4AT36_9SAUR</name>
<dbReference type="PANTHER" id="PTHR35674">
    <property type="entry name" value="CDNA SEQUENCE CK137956"/>
    <property type="match status" value="1"/>
</dbReference>
<proteinExistence type="predicted"/>
<dbReference type="PANTHER" id="PTHR35674:SF1">
    <property type="entry name" value="CDNA SEQUENCE CK137956"/>
    <property type="match status" value="1"/>
</dbReference>
<feature type="region of interest" description="Disordered" evidence="1">
    <location>
        <begin position="260"/>
        <end position="283"/>
    </location>
</feature>
<comment type="caution">
    <text evidence="2">The sequence shown here is derived from an EMBL/GenBank/DDBJ whole genome shotgun (WGS) entry which is preliminary data.</text>
</comment>
<evidence type="ECO:0000313" key="3">
    <source>
        <dbReference type="Proteomes" id="UP000827986"/>
    </source>
</evidence>
<reference evidence="2" key="1">
    <citation type="submission" date="2021-09" db="EMBL/GenBank/DDBJ databases">
        <title>The genome of Mauremys mutica provides insights into the evolution of semi-aquatic lifestyle.</title>
        <authorList>
            <person name="Gong S."/>
            <person name="Gao Y."/>
        </authorList>
    </citation>
    <scope>NUCLEOTIDE SEQUENCE</scope>
    <source>
        <strain evidence="2">MM-2020</strain>
        <tissue evidence="2">Muscle</tissue>
    </source>
</reference>
<evidence type="ECO:0000256" key="1">
    <source>
        <dbReference type="SAM" id="MobiDB-lite"/>
    </source>
</evidence>
<dbReference type="Proteomes" id="UP000827986">
    <property type="component" value="Unassembled WGS sequence"/>
</dbReference>
<feature type="compositionally biased region" description="Polar residues" evidence="1">
    <location>
        <begin position="274"/>
        <end position="283"/>
    </location>
</feature>
<gene>
    <name evidence="2" type="ORF">KIL84_021626</name>
</gene>
<dbReference type="Pfam" id="PF15752">
    <property type="entry name" value="DUF4688"/>
    <property type="match status" value="2"/>
</dbReference>
<keyword evidence="3" id="KW-1185">Reference proteome</keyword>